<accession>A0A495DKY8</accession>
<organism evidence="1 2">
    <name type="scientific">Maricaulis maris</name>
    <dbReference type="NCBI Taxonomy" id="74318"/>
    <lineage>
        <taxon>Bacteria</taxon>
        <taxon>Pseudomonadati</taxon>
        <taxon>Pseudomonadota</taxon>
        <taxon>Alphaproteobacteria</taxon>
        <taxon>Maricaulales</taxon>
        <taxon>Maricaulaceae</taxon>
        <taxon>Maricaulis</taxon>
    </lineage>
</organism>
<name>A0A495DKY8_9PROT</name>
<reference evidence="1 2" key="1">
    <citation type="submission" date="2018-10" db="EMBL/GenBank/DDBJ databases">
        <title>Genomic Encyclopedia of Type Strains, Phase IV (KMG-IV): sequencing the most valuable type-strain genomes for metagenomic binning, comparative biology and taxonomic classification.</title>
        <authorList>
            <person name="Goeker M."/>
        </authorList>
    </citation>
    <scope>NUCLEOTIDE SEQUENCE [LARGE SCALE GENOMIC DNA]</scope>
    <source>
        <strain evidence="1 2">DSM 4734</strain>
    </source>
</reference>
<gene>
    <name evidence="1" type="ORF">C7435_0038</name>
</gene>
<proteinExistence type="predicted"/>
<evidence type="ECO:0000313" key="1">
    <source>
        <dbReference type="EMBL" id="RKR03602.1"/>
    </source>
</evidence>
<protein>
    <submittedName>
        <fullName evidence="1">Uncharacterized protein</fullName>
    </submittedName>
</protein>
<dbReference type="EMBL" id="RBIM01000001">
    <property type="protein sequence ID" value="RKR03602.1"/>
    <property type="molecule type" value="Genomic_DNA"/>
</dbReference>
<dbReference type="AlphaFoldDB" id="A0A495DKY8"/>
<dbReference type="RefSeq" id="WP_147422581.1">
    <property type="nucleotide sequence ID" value="NZ_RBIM01000001.1"/>
</dbReference>
<dbReference type="Proteomes" id="UP000273675">
    <property type="component" value="Unassembled WGS sequence"/>
</dbReference>
<evidence type="ECO:0000313" key="2">
    <source>
        <dbReference type="Proteomes" id="UP000273675"/>
    </source>
</evidence>
<comment type="caution">
    <text evidence="1">The sequence shown here is derived from an EMBL/GenBank/DDBJ whole genome shotgun (WGS) entry which is preliminary data.</text>
</comment>
<sequence length="92" mass="9750">MHEGISHLGTNSAVEPVPAGSVWGVDVMSNPAIPEGVICVVPSGATLTDRRVRISAIDPCFLPAARRLAFQLAAMRDGKPGFHFSLPDEEVL</sequence>